<organism evidence="1 2">
    <name type="scientific">Lysinibacillus alkalisoli</name>
    <dbReference type="NCBI Taxonomy" id="1911548"/>
    <lineage>
        <taxon>Bacteria</taxon>
        <taxon>Bacillati</taxon>
        <taxon>Bacillota</taxon>
        <taxon>Bacilli</taxon>
        <taxon>Bacillales</taxon>
        <taxon>Bacillaceae</taxon>
        <taxon>Lysinibacillus</taxon>
    </lineage>
</organism>
<accession>A0A917LH03</accession>
<dbReference type="Proteomes" id="UP000616608">
    <property type="component" value="Unassembled WGS sequence"/>
</dbReference>
<evidence type="ECO:0008006" key="3">
    <source>
        <dbReference type="Google" id="ProtNLM"/>
    </source>
</evidence>
<sequence>MNKSETDFDLFKNLKSKIEQIAVSPIFFVGTGLSMRYFNAPSWEGLLREVRESWDRNFDYYLQAYKNGSIYELEKLAEQLCEMYYEKLSDKELEPNKDKVYYFKKRITQIIDDYMLSHIDTFEDNIEIQELKKTSPSAIITTNYDTFLEKMFPDYDVYIGQQSLLSTNLGAVGEIYKIHGCVTDINSLVITQSDYQNFELRELYLNAKLLTLFLEYPIIFLGYSLSDKNVLSILTSIIKMLPNEKVEELSKRIWFIRRNDTENDFMKVERINLGEGLFIDVETFYLKDFSILYNLLATSKIQKLPIKFLKYLKSNVYKLVSSQVYNPKLLNVNMTDIHKLNDFDNISNIIGLSFSTETKYTKDILTRRDIIEPLLYQSDCEYKESAIKFLVQNASTILPIHYFLNGLAKGKIDALVESVDTSDASKSIIKSRITTQQNYKVSIGVNNEYFFQPDIISNFELNNENLNQFIDAYCTKKSVLLSSKNTVLKYFLLELLKYRLNELINTAIVINNRISILQCITHLDRDFIKANIEDVYKLLKTLDNQNYDADFRKVICHIDQIIYGNFS</sequence>
<gene>
    <name evidence="1" type="ORF">GCM10007425_16360</name>
</gene>
<reference evidence="1" key="1">
    <citation type="journal article" date="2014" name="Int. J. Syst. Evol. Microbiol.">
        <title>Complete genome sequence of Corynebacterium casei LMG S-19264T (=DSM 44701T), isolated from a smear-ripened cheese.</title>
        <authorList>
            <consortium name="US DOE Joint Genome Institute (JGI-PGF)"/>
            <person name="Walter F."/>
            <person name="Albersmeier A."/>
            <person name="Kalinowski J."/>
            <person name="Ruckert C."/>
        </authorList>
    </citation>
    <scope>NUCLEOTIDE SEQUENCE</scope>
    <source>
        <strain evidence="1">CGMCC 1.15760</strain>
    </source>
</reference>
<keyword evidence="2" id="KW-1185">Reference proteome</keyword>
<reference evidence="1" key="2">
    <citation type="submission" date="2020-09" db="EMBL/GenBank/DDBJ databases">
        <authorList>
            <person name="Sun Q."/>
            <person name="Zhou Y."/>
        </authorList>
    </citation>
    <scope>NUCLEOTIDE SEQUENCE</scope>
    <source>
        <strain evidence="1">CGMCC 1.15760</strain>
    </source>
</reference>
<proteinExistence type="predicted"/>
<evidence type="ECO:0000313" key="1">
    <source>
        <dbReference type="EMBL" id="GGG22614.1"/>
    </source>
</evidence>
<dbReference type="RefSeq" id="WP_188614543.1">
    <property type="nucleotide sequence ID" value="NZ_BMJT01000004.1"/>
</dbReference>
<dbReference type="EMBL" id="BMJT01000004">
    <property type="protein sequence ID" value="GGG22614.1"/>
    <property type="molecule type" value="Genomic_DNA"/>
</dbReference>
<name>A0A917LH03_9BACI</name>
<comment type="caution">
    <text evidence="1">The sequence shown here is derived from an EMBL/GenBank/DDBJ whole genome shotgun (WGS) entry which is preliminary data.</text>
</comment>
<dbReference type="AlphaFoldDB" id="A0A917LH03"/>
<evidence type="ECO:0000313" key="2">
    <source>
        <dbReference type="Proteomes" id="UP000616608"/>
    </source>
</evidence>
<protein>
    <recommendedName>
        <fullName evidence="3">SIR2-like domain-containing protein</fullName>
    </recommendedName>
</protein>
<dbReference type="Pfam" id="PF13289">
    <property type="entry name" value="SIR2_2"/>
    <property type="match status" value="1"/>
</dbReference>